<protein>
    <recommendedName>
        <fullName evidence="4">Ankyrin repeat domain containing protein</fullName>
    </recommendedName>
</protein>
<feature type="region of interest" description="Disordered" evidence="1">
    <location>
        <begin position="538"/>
        <end position="578"/>
    </location>
</feature>
<organism evidence="2 3">
    <name type="scientific">Pandoravirus salinus</name>
    <dbReference type="NCBI Taxonomy" id="1349410"/>
    <lineage>
        <taxon>Viruses</taxon>
        <taxon>Pandoravirus</taxon>
    </lineage>
</organism>
<dbReference type="InterPro" id="IPR052050">
    <property type="entry name" value="SecEffector_AnkRepeat"/>
</dbReference>
<dbReference type="RefSeq" id="YP_009430080.1">
    <property type="nucleotide sequence ID" value="NC_022098.1"/>
</dbReference>
<proteinExistence type="predicted"/>
<gene>
    <name evidence="2" type="ORF">psal_cds_855</name>
</gene>
<dbReference type="EMBL" id="KC977571">
    <property type="protein sequence ID" value="ATE82241.1"/>
    <property type="molecule type" value="Genomic_DNA"/>
</dbReference>
<dbReference type="KEGG" id="vg:34568320"/>
<dbReference type="PANTHER" id="PTHR46586">
    <property type="entry name" value="ANKYRIN REPEAT-CONTAINING PROTEIN"/>
    <property type="match status" value="1"/>
</dbReference>
<evidence type="ECO:0000313" key="2">
    <source>
        <dbReference type="EMBL" id="ATE82241.1"/>
    </source>
</evidence>
<sequence>MDRWADDTHASSTTPGLADVPPEIRSAIGEALDRPRDLVAAQMASPLFAHVSVGVVAARWGADRLHRLVQAGAPASVVRAAIAHGRQAPTADLIQPAVLNGDVRVLDLLCRALQPPLGNPLWTVRSRESPADPRRKPIPRARLVSAVHGAVEHGRLEALKYLTAKDTPLGHRGRSTVNFWLLAVAARTGRVPVVAYLHHLLAPDDSVPCPCIQHVGEAAWSAPTADVALWLRDIRCTGYVRPEAHAINRAIMSGRTVDVRRMLAARDGLCAVFARKNKEVDLARRPCAEMPAIEHGVAEAASKGDMAMMDVAVWSLCRHPAPILIGAARGGHTDLLVWATSPDGPCVGVLGAPTAGMMRAAATAAAAGNQPTPLRWIASCCPDAITPSLVWTAATSDACDALRTLVDIVPSPLIAWDSVLSDAMAAGSLGAVRFLVEERGIALTVLVVVSSGLVHDSMAAYVCQRLGRDQIQMVVDVVGARVGSFERKMITRLRDHVPDLCTAVVDGLKATETAKYATSWYTTCTCANCTAPARASSEPISALPHDHPTQAPMYNRRSSGGAKRQRIVCPDEPSPMDA</sequence>
<reference evidence="2 3" key="1">
    <citation type="journal article" date="2013" name="Science">
        <title>Pandoraviruses: amoeba viruses with genomes up to 2.5 Mb reaching that of parasitic eukaryotes.</title>
        <authorList>
            <person name="Philippe N."/>
            <person name="Legendre M."/>
            <person name="Doutre G."/>
            <person name="Coute Y."/>
            <person name="Poirot O."/>
            <person name="Lescot M."/>
            <person name="Arslan D."/>
            <person name="Seltzer V."/>
            <person name="Bertaux L."/>
            <person name="Bruley C."/>
            <person name="Garin J."/>
            <person name="Claverie J.M."/>
            <person name="Abergel C."/>
        </authorList>
    </citation>
    <scope>NUCLEOTIDE SEQUENCE [LARGE SCALE GENOMIC DNA]</scope>
</reference>
<dbReference type="PANTHER" id="PTHR46586:SF3">
    <property type="entry name" value="ANKYRIN REPEAT-CONTAINING PROTEIN"/>
    <property type="match status" value="1"/>
</dbReference>
<accession>A0A291ATL6</accession>
<keyword evidence="3" id="KW-1185">Reference proteome</keyword>
<name>A0A291ATL6_9VIRU</name>
<dbReference type="Proteomes" id="UP000204584">
    <property type="component" value="Segment"/>
</dbReference>
<evidence type="ECO:0000313" key="3">
    <source>
        <dbReference type="Proteomes" id="UP000204584"/>
    </source>
</evidence>
<dbReference type="GeneID" id="34568320"/>
<feature type="region of interest" description="Disordered" evidence="1">
    <location>
        <begin position="1"/>
        <end position="20"/>
    </location>
</feature>
<evidence type="ECO:0000256" key="1">
    <source>
        <dbReference type="SAM" id="MobiDB-lite"/>
    </source>
</evidence>
<evidence type="ECO:0008006" key="4">
    <source>
        <dbReference type="Google" id="ProtNLM"/>
    </source>
</evidence>